<reference evidence="3" key="1">
    <citation type="journal article" date="2014" name="Front. Microbiol.">
        <title>High frequency of phylogenetically diverse reductive dehalogenase-homologous genes in deep subseafloor sedimentary metagenomes.</title>
        <authorList>
            <person name="Kawai M."/>
            <person name="Futagami T."/>
            <person name="Toyoda A."/>
            <person name="Takaki Y."/>
            <person name="Nishi S."/>
            <person name="Hori S."/>
            <person name="Arai W."/>
            <person name="Tsubouchi T."/>
            <person name="Morono Y."/>
            <person name="Uchiyama I."/>
            <person name="Ito T."/>
            <person name="Fujiyama A."/>
            <person name="Inagaki F."/>
            <person name="Takami H."/>
        </authorList>
    </citation>
    <scope>NUCLEOTIDE SEQUENCE</scope>
    <source>
        <strain evidence="3">Expedition CK06-06</strain>
    </source>
</reference>
<keyword evidence="1" id="KW-0677">Repeat</keyword>
<protein>
    <submittedName>
        <fullName evidence="3">Uncharacterized protein</fullName>
    </submittedName>
</protein>
<dbReference type="Pfam" id="PF07719">
    <property type="entry name" value="TPR_2"/>
    <property type="match status" value="1"/>
</dbReference>
<sequence>HRALRAEVEPAITEAEYRRAIEKLRIPLEQAPPPADALAIATRAGLSARFFEDAVGYAEKWRGAAPENPHAHNGWGLALYNLNEFVEALAAFEQAIELAPDWAPYRLNAALAADEADLFEQARRHLLEFKRLAPDDPNMGEIDRWLRRLEE</sequence>
<dbReference type="SUPFAM" id="SSF48452">
    <property type="entry name" value="TPR-like"/>
    <property type="match status" value="1"/>
</dbReference>
<accession>X0YCY3</accession>
<dbReference type="EMBL" id="BARS01055526">
    <property type="protein sequence ID" value="GAG46553.1"/>
    <property type="molecule type" value="Genomic_DNA"/>
</dbReference>
<keyword evidence="2" id="KW-0802">TPR repeat</keyword>
<dbReference type="Gene3D" id="1.25.40.10">
    <property type="entry name" value="Tetratricopeptide repeat domain"/>
    <property type="match status" value="1"/>
</dbReference>
<gene>
    <name evidence="3" type="ORF">S01H1_81973</name>
</gene>
<feature type="non-terminal residue" evidence="3">
    <location>
        <position position="1"/>
    </location>
</feature>
<name>X0YCY3_9ZZZZ</name>
<organism evidence="3">
    <name type="scientific">marine sediment metagenome</name>
    <dbReference type="NCBI Taxonomy" id="412755"/>
    <lineage>
        <taxon>unclassified sequences</taxon>
        <taxon>metagenomes</taxon>
        <taxon>ecological metagenomes</taxon>
    </lineage>
</organism>
<dbReference type="InterPro" id="IPR019734">
    <property type="entry name" value="TPR_rpt"/>
</dbReference>
<proteinExistence type="predicted"/>
<dbReference type="SMART" id="SM00028">
    <property type="entry name" value="TPR"/>
    <property type="match status" value="2"/>
</dbReference>
<evidence type="ECO:0000256" key="1">
    <source>
        <dbReference type="ARBA" id="ARBA00022737"/>
    </source>
</evidence>
<dbReference type="PROSITE" id="PS50005">
    <property type="entry name" value="TPR"/>
    <property type="match status" value="1"/>
</dbReference>
<dbReference type="AlphaFoldDB" id="X0YCY3"/>
<comment type="caution">
    <text evidence="3">The sequence shown here is derived from an EMBL/GenBank/DDBJ whole genome shotgun (WGS) entry which is preliminary data.</text>
</comment>
<evidence type="ECO:0000256" key="2">
    <source>
        <dbReference type="ARBA" id="ARBA00022803"/>
    </source>
</evidence>
<evidence type="ECO:0000313" key="3">
    <source>
        <dbReference type="EMBL" id="GAG46553.1"/>
    </source>
</evidence>
<dbReference type="InterPro" id="IPR013105">
    <property type="entry name" value="TPR_2"/>
</dbReference>
<dbReference type="InterPro" id="IPR011990">
    <property type="entry name" value="TPR-like_helical_dom_sf"/>
</dbReference>